<organism evidence="1 2">
    <name type="scientific">Enterococcus pseudoavium</name>
    <dbReference type="NCBI Taxonomy" id="44007"/>
    <lineage>
        <taxon>Bacteria</taxon>
        <taxon>Bacillati</taxon>
        <taxon>Bacillota</taxon>
        <taxon>Bacilli</taxon>
        <taxon>Lactobacillales</taxon>
        <taxon>Enterococcaceae</taxon>
        <taxon>Enterococcus</taxon>
    </lineage>
</organism>
<gene>
    <name evidence="1" type="ORF">P7H00_12565</name>
</gene>
<dbReference type="RefSeq" id="WP_311797444.1">
    <property type="nucleotide sequence ID" value="NZ_JARQAI010000024.1"/>
</dbReference>
<protein>
    <submittedName>
        <fullName evidence="1">Uncharacterized protein</fullName>
    </submittedName>
</protein>
<name>A0AAE4L3I1_9ENTE</name>
<evidence type="ECO:0000313" key="1">
    <source>
        <dbReference type="EMBL" id="MDT2737943.1"/>
    </source>
</evidence>
<comment type="caution">
    <text evidence="1">The sequence shown here is derived from an EMBL/GenBank/DDBJ whole genome shotgun (WGS) entry which is preliminary data.</text>
</comment>
<sequence>MSPYTKMQIIKHALKYYIQRPDADSKDIHREKTVLRQVEEDICREMERNRIKPKEDRL</sequence>
<evidence type="ECO:0000313" key="2">
    <source>
        <dbReference type="Proteomes" id="UP001180842"/>
    </source>
</evidence>
<proteinExistence type="predicted"/>
<accession>A0AAE4L3I1</accession>
<reference evidence="1" key="1">
    <citation type="submission" date="2023-03" db="EMBL/GenBank/DDBJ databases">
        <authorList>
            <person name="Shen W."/>
            <person name="Cai J."/>
        </authorList>
    </citation>
    <scope>NUCLEOTIDE SEQUENCE</scope>
    <source>
        <strain evidence="1">P69-2</strain>
    </source>
</reference>
<dbReference type="AlphaFoldDB" id="A0AAE4L3I1"/>
<dbReference type="Proteomes" id="UP001180842">
    <property type="component" value="Unassembled WGS sequence"/>
</dbReference>
<dbReference type="EMBL" id="JARQAI010000024">
    <property type="protein sequence ID" value="MDT2737943.1"/>
    <property type="molecule type" value="Genomic_DNA"/>
</dbReference>